<dbReference type="Proteomes" id="UP001592531">
    <property type="component" value="Unassembled WGS sequence"/>
</dbReference>
<name>A0ABV6VXQ1_9ACTN</name>
<dbReference type="RefSeq" id="WP_380537341.1">
    <property type="nucleotide sequence ID" value="NZ_JBHFAB010000013.1"/>
</dbReference>
<reference evidence="1 2" key="1">
    <citation type="submission" date="2024-09" db="EMBL/GenBank/DDBJ databases">
        <authorList>
            <person name="Lee S.D."/>
        </authorList>
    </citation>
    <scope>NUCLEOTIDE SEQUENCE [LARGE SCALE GENOMIC DNA]</scope>
    <source>
        <strain evidence="1 2">N8-3</strain>
    </source>
</reference>
<comment type="caution">
    <text evidence="1">The sequence shown here is derived from an EMBL/GenBank/DDBJ whole genome shotgun (WGS) entry which is preliminary data.</text>
</comment>
<gene>
    <name evidence="1" type="ORF">ACEZDE_18165</name>
</gene>
<evidence type="ECO:0000313" key="2">
    <source>
        <dbReference type="Proteomes" id="UP001592531"/>
    </source>
</evidence>
<accession>A0ABV6VXQ1</accession>
<proteinExistence type="predicted"/>
<keyword evidence="2" id="KW-1185">Reference proteome</keyword>
<protein>
    <submittedName>
        <fullName evidence="1">Uncharacterized protein</fullName>
    </submittedName>
</protein>
<organism evidence="1 2">
    <name type="scientific">Streptacidiphilus cavernicola</name>
    <dbReference type="NCBI Taxonomy" id="3342716"/>
    <lineage>
        <taxon>Bacteria</taxon>
        <taxon>Bacillati</taxon>
        <taxon>Actinomycetota</taxon>
        <taxon>Actinomycetes</taxon>
        <taxon>Kitasatosporales</taxon>
        <taxon>Streptomycetaceae</taxon>
        <taxon>Streptacidiphilus</taxon>
    </lineage>
</organism>
<sequence>MTETEVLGLRAWLATIDLNLLDPVPPCDRAGQITERIQQPLTCLRCGHPGHSAYVLESLFGLAIDPRWMELCAPCDSWLRRGLDAAAR</sequence>
<dbReference type="EMBL" id="JBHFAB010000013">
    <property type="protein sequence ID" value="MFC1418545.1"/>
    <property type="molecule type" value="Genomic_DNA"/>
</dbReference>
<evidence type="ECO:0000313" key="1">
    <source>
        <dbReference type="EMBL" id="MFC1418545.1"/>
    </source>
</evidence>